<evidence type="ECO:0000256" key="3">
    <source>
        <dbReference type="ARBA" id="ARBA00022475"/>
    </source>
</evidence>
<evidence type="ECO:0000256" key="6">
    <source>
        <dbReference type="ARBA" id="ARBA00022692"/>
    </source>
</evidence>
<organism evidence="13 14">
    <name type="scientific">Shewanella electrodiphila</name>
    <dbReference type="NCBI Taxonomy" id="934143"/>
    <lineage>
        <taxon>Bacteria</taxon>
        <taxon>Pseudomonadati</taxon>
        <taxon>Pseudomonadota</taxon>
        <taxon>Gammaproteobacteria</taxon>
        <taxon>Alteromonadales</taxon>
        <taxon>Shewanellaceae</taxon>
        <taxon>Shewanella</taxon>
    </lineage>
</organism>
<evidence type="ECO:0000256" key="7">
    <source>
        <dbReference type="ARBA" id="ARBA00022989"/>
    </source>
</evidence>
<dbReference type="InterPro" id="IPR022346">
    <property type="entry name" value="T2SS_GspH"/>
</dbReference>
<keyword evidence="4" id="KW-0488">Methylation</keyword>
<evidence type="ECO:0000256" key="2">
    <source>
        <dbReference type="ARBA" id="ARBA00021549"/>
    </source>
</evidence>
<evidence type="ECO:0000256" key="8">
    <source>
        <dbReference type="ARBA" id="ARBA00023136"/>
    </source>
</evidence>
<evidence type="ECO:0000313" key="14">
    <source>
        <dbReference type="Proteomes" id="UP001202134"/>
    </source>
</evidence>
<dbReference type="Proteomes" id="UP001202134">
    <property type="component" value="Unassembled WGS sequence"/>
</dbReference>
<feature type="transmembrane region" description="Helical" evidence="11">
    <location>
        <begin position="12"/>
        <end position="33"/>
    </location>
</feature>
<evidence type="ECO:0000256" key="9">
    <source>
        <dbReference type="ARBA" id="ARBA00025772"/>
    </source>
</evidence>
<comment type="caution">
    <text evidence="13">The sequence shown here is derived from an EMBL/GenBank/DDBJ whole genome shotgun (WGS) entry which is preliminary data.</text>
</comment>
<keyword evidence="5" id="KW-0997">Cell inner membrane</keyword>
<keyword evidence="7 11" id="KW-1133">Transmembrane helix</keyword>
<evidence type="ECO:0000256" key="1">
    <source>
        <dbReference type="ARBA" id="ARBA00004377"/>
    </source>
</evidence>
<keyword evidence="8 11" id="KW-0472">Membrane</keyword>
<keyword evidence="6 11" id="KW-0812">Transmembrane</keyword>
<reference evidence="13 14" key="1">
    <citation type="submission" date="2022-01" db="EMBL/GenBank/DDBJ databases">
        <title>Whole genome-based taxonomy of the Shewanellaceae.</title>
        <authorList>
            <person name="Martin-Rodriguez A.J."/>
        </authorList>
    </citation>
    <scope>NUCLEOTIDE SEQUENCE [LARGE SCALE GENOMIC DNA]</scope>
    <source>
        <strain evidence="13 14">DSM 24955</strain>
    </source>
</reference>
<comment type="subcellular location">
    <subcellularLocation>
        <location evidence="1">Cell inner membrane</location>
        <topology evidence="1">Single-pass membrane protein</topology>
    </subcellularLocation>
</comment>
<dbReference type="NCBIfam" id="TIGR02532">
    <property type="entry name" value="IV_pilin_GFxxxE"/>
    <property type="match status" value="1"/>
</dbReference>
<dbReference type="Gene3D" id="3.55.40.10">
    <property type="entry name" value="minor pseudopilin epsh domain"/>
    <property type="match status" value="1"/>
</dbReference>
<evidence type="ECO:0000259" key="12">
    <source>
        <dbReference type="Pfam" id="PF12019"/>
    </source>
</evidence>
<protein>
    <recommendedName>
        <fullName evidence="2">Type II secretion system protein H</fullName>
    </recommendedName>
    <alternativeName>
        <fullName evidence="10">General secretion pathway protein H</fullName>
    </alternativeName>
</protein>
<dbReference type="InterPro" id="IPR012902">
    <property type="entry name" value="N_methyl_site"/>
</dbReference>
<keyword evidence="3" id="KW-1003">Cell membrane</keyword>
<evidence type="ECO:0000256" key="4">
    <source>
        <dbReference type="ARBA" id="ARBA00022481"/>
    </source>
</evidence>
<sequence length="173" mass="19339">MNIQYYRHGFNLVELMTTVTVASILMAIGLPSLKSLQLQIRAKSNISTIQHSLQFARNMAINYGSRVTVCPLNDGKCHKDWQAGYVIFLDSGTSNQFDIGDQVLKQISPFDSNDIVQYNRLAVRFLPDGLASGTNGTLTYCPEIHTSIYSKAVIVNQAGRVRYSTQKQIMCKK</sequence>
<proteinExistence type="inferred from homology"/>
<name>A0ABT0KK24_9GAMM</name>
<evidence type="ECO:0000256" key="11">
    <source>
        <dbReference type="SAM" id="Phobius"/>
    </source>
</evidence>
<dbReference type="Pfam" id="PF12019">
    <property type="entry name" value="GspH"/>
    <property type="match status" value="1"/>
</dbReference>
<dbReference type="EMBL" id="JAKIKU010000001">
    <property type="protein sequence ID" value="MCL1044079.1"/>
    <property type="molecule type" value="Genomic_DNA"/>
</dbReference>
<dbReference type="InterPro" id="IPR045584">
    <property type="entry name" value="Pilin-like"/>
</dbReference>
<dbReference type="SUPFAM" id="SSF54523">
    <property type="entry name" value="Pili subunits"/>
    <property type="match status" value="1"/>
</dbReference>
<comment type="similarity">
    <text evidence="9">Belongs to the GSP H family.</text>
</comment>
<evidence type="ECO:0000256" key="5">
    <source>
        <dbReference type="ARBA" id="ARBA00022519"/>
    </source>
</evidence>
<evidence type="ECO:0000313" key="13">
    <source>
        <dbReference type="EMBL" id="MCL1044079.1"/>
    </source>
</evidence>
<keyword evidence="14" id="KW-1185">Reference proteome</keyword>
<gene>
    <name evidence="13" type="ORF">L2737_01855</name>
</gene>
<feature type="domain" description="General secretion pathway GspH" evidence="12">
    <location>
        <begin position="48"/>
        <end position="159"/>
    </location>
</feature>
<evidence type="ECO:0000256" key="10">
    <source>
        <dbReference type="ARBA" id="ARBA00030775"/>
    </source>
</evidence>
<accession>A0ABT0KK24</accession>